<accession>A0A1G9JC44</accession>
<dbReference type="Pfam" id="PF13568">
    <property type="entry name" value="OMP_b-brl_2"/>
    <property type="match status" value="1"/>
</dbReference>
<keyword evidence="1" id="KW-0732">Signal</keyword>
<feature type="chain" id="PRO_5011512555" evidence="1">
    <location>
        <begin position="19"/>
        <end position="226"/>
    </location>
</feature>
<keyword evidence="4" id="KW-1185">Reference proteome</keyword>
<reference evidence="3 4" key="1">
    <citation type="submission" date="2016-10" db="EMBL/GenBank/DDBJ databases">
        <authorList>
            <person name="de Groot N.N."/>
        </authorList>
    </citation>
    <scope>NUCLEOTIDE SEQUENCE [LARGE SCALE GENOMIC DNA]</scope>
    <source>
        <strain evidence="3 4">DSM 25186</strain>
    </source>
</reference>
<feature type="signal peptide" evidence="1">
    <location>
        <begin position="1"/>
        <end position="18"/>
    </location>
</feature>
<dbReference type="AlphaFoldDB" id="A0A1G9JC44"/>
<dbReference type="InterPro" id="IPR025665">
    <property type="entry name" value="Beta-barrel_OMP_2"/>
</dbReference>
<organism evidence="3 4">
    <name type="scientific">Catalinimonas alkaloidigena</name>
    <dbReference type="NCBI Taxonomy" id="1075417"/>
    <lineage>
        <taxon>Bacteria</taxon>
        <taxon>Pseudomonadati</taxon>
        <taxon>Bacteroidota</taxon>
        <taxon>Cytophagia</taxon>
        <taxon>Cytophagales</taxon>
        <taxon>Catalimonadaceae</taxon>
        <taxon>Catalinimonas</taxon>
    </lineage>
</organism>
<sequence>MKPLFLLTLLCLCGHAFGQEMATPFYLIGKAGIGFANQYGPDATSETRLNWERADRYYANHPASRRFQPSPAFFLGIGKRFGKLYALEIGAGYVQKGAKIHFSNVDGSARWKQEYLSIPLYNKFYVGRNRQLFFVGGAFLDVLLRATEKGKTSDATYERERGANPIDGGVALGVGYDLNWRDRRRFALELIDHLSFVSYGREMVPQPQRYYNQSLELKLAYRLAFR</sequence>
<dbReference type="STRING" id="1075417.SAMN05421823_105264"/>
<evidence type="ECO:0000256" key="1">
    <source>
        <dbReference type="SAM" id="SignalP"/>
    </source>
</evidence>
<evidence type="ECO:0000313" key="4">
    <source>
        <dbReference type="Proteomes" id="UP000198510"/>
    </source>
</evidence>
<proteinExistence type="predicted"/>
<feature type="domain" description="Outer membrane protein beta-barrel" evidence="2">
    <location>
        <begin position="70"/>
        <end position="190"/>
    </location>
</feature>
<evidence type="ECO:0000259" key="2">
    <source>
        <dbReference type="Pfam" id="PF13568"/>
    </source>
</evidence>
<gene>
    <name evidence="3" type="ORF">SAMN05421823_105264</name>
</gene>
<dbReference type="EMBL" id="FNFO01000005">
    <property type="protein sequence ID" value="SDL34776.1"/>
    <property type="molecule type" value="Genomic_DNA"/>
</dbReference>
<dbReference type="RefSeq" id="WP_089683400.1">
    <property type="nucleotide sequence ID" value="NZ_FNFO01000005.1"/>
</dbReference>
<dbReference type="OrthoDB" id="1494695at2"/>
<protein>
    <submittedName>
        <fullName evidence="3">Outer membrane protein beta-barrel domain-containing protein</fullName>
    </submittedName>
</protein>
<name>A0A1G9JC44_9BACT</name>
<dbReference type="Proteomes" id="UP000198510">
    <property type="component" value="Unassembled WGS sequence"/>
</dbReference>
<evidence type="ECO:0000313" key="3">
    <source>
        <dbReference type="EMBL" id="SDL34776.1"/>
    </source>
</evidence>